<dbReference type="Pfam" id="PF00107">
    <property type="entry name" value="ADH_zinc_N"/>
    <property type="match status" value="1"/>
</dbReference>
<comment type="cofactor">
    <cofactor evidence="1 5">
        <name>Zn(2+)</name>
        <dbReference type="ChEBI" id="CHEBI:29105"/>
    </cofactor>
</comment>
<evidence type="ECO:0000256" key="1">
    <source>
        <dbReference type="ARBA" id="ARBA00001947"/>
    </source>
</evidence>
<sequence length="343" mass="35815">MKAVRLVAKEDVRVEEVPDPKLQHATDAIVRVTHSAICGADLLPFHGWTPGFEDGTILGHEFVGEVVDVGDAVTQVAVGERVVNTSMTSDGTCAHCRANRATQCDTRSLFGYSGVYPRLEGGQAELVRIPMADRCLWKVPDAVSSEDAVFVADILPTAFAGVQRGGVTNGDLVVVLGCGPVGLMAVLSAAGVARKVIAVDGIEERRRLAAGLGAEAVTPAEAADAVAAASAGLGADVVIEAAGALPALDASFGLARAQGVVSVVGAHFEPDYPLNNAVMFEKELTLTFSIGNPGRDRERLFAAIEAGAMRPSQVLTHQVSIDDAAEAYRAFDAREMTKVVLLT</sequence>
<evidence type="ECO:0000313" key="7">
    <source>
        <dbReference type="EMBL" id="ADB52545.1"/>
    </source>
</evidence>
<dbReference type="PANTHER" id="PTHR42813:SF2">
    <property type="entry name" value="DEHYDROGENASE, ZINC-CONTAINING, PUTATIVE (AFU_ORTHOLOGUE AFUA_2G02810)-RELATED"/>
    <property type="match status" value="1"/>
</dbReference>
<dbReference type="OrthoDB" id="241504at2"/>
<evidence type="ECO:0000256" key="4">
    <source>
        <dbReference type="ARBA" id="ARBA00023002"/>
    </source>
</evidence>
<dbReference type="InterPro" id="IPR036291">
    <property type="entry name" value="NAD(P)-bd_dom_sf"/>
</dbReference>
<feature type="domain" description="Enoyl reductase (ER)" evidence="6">
    <location>
        <begin position="8"/>
        <end position="341"/>
    </location>
</feature>
<dbReference type="Proteomes" id="UP000008229">
    <property type="component" value="Chromosome"/>
</dbReference>
<dbReference type="SUPFAM" id="SSF51735">
    <property type="entry name" value="NAD(P)-binding Rossmann-fold domains"/>
    <property type="match status" value="1"/>
</dbReference>
<dbReference type="AlphaFoldDB" id="D3F4T8"/>
<dbReference type="KEGG" id="cwo:Cwoe_4130"/>
<dbReference type="InterPro" id="IPR013154">
    <property type="entry name" value="ADH-like_N"/>
</dbReference>
<dbReference type="STRING" id="469383.Cwoe_4130"/>
<gene>
    <name evidence="7" type="ordered locus">Cwoe_4130</name>
</gene>
<evidence type="ECO:0000256" key="3">
    <source>
        <dbReference type="ARBA" id="ARBA00022833"/>
    </source>
</evidence>
<dbReference type="eggNOG" id="COG1063">
    <property type="taxonomic scope" value="Bacteria"/>
</dbReference>
<keyword evidence="4" id="KW-0560">Oxidoreductase</keyword>
<dbReference type="PANTHER" id="PTHR42813">
    <property type="entry name" value="ZINC-TYPE ALCOHOL DEHYDROGENASE-LIKE"/>
    <property type="match status" value="1"/>
</dbReference>
<keyword evidence="8" id="KW-1185">Reference proteome</keyword>
<evidence type="ECO:0000259" key="6">
    <source>
        <dbReference type="SMART" id="SM00829"/>
    </source>
</evidence>
<proteinExistence type="inferred from homology"/>
<dbReference type="GO" id="GO:0016491">
    <property type="term" value="F:oxidoreductase activity"/>
    <property type="evidence" value="ECO:0007669"/>
    <property type="project" value="UniProtKB-KW"/>
</dbReference>
<dbReference type="EMBL" id="CP001854">
    <property type="protein sequence ID" value="ADB52545.1"/>
    <property type="molecule type" value="Genomic_DNA"/>
</dbReference>
<reference evidence="8" key="2">
    <citation type="submission" date="2010-01" db="EMBL/GenBank/DDBJ databases">
        <title>The complete genome of Conexibacter woesei DSM 14684.</title>
        <authorList>
            <consortium name="US DOE Joint Genome Institute (JGI-PGF)"/>
            <person name="Lucas S."/>
            <person name="Copeland A."/>
            <person name="Lapidus A."/>
            <person name="Glavina del Rio T."/>
            <person name="Dalin E."/>
            <person name="Tice H."/>
            <person name="Bruce D."/>
            <person name="Goodwin L."/>
            <person name="Pitluck S."/>
            <person name="Kyrpides N."/>
            <person name="Mavromatis K."/>
            <person name="Ivanova N."/>
            <person name="Mikhailova N."/>
            <person name="Chertkov O."/>
            <person name="Brettin T."/>
            <person name="Detter J.C."/>
            <person name="Han C."/>
            <person name="Larimer F."/>
            <person name="Land M."/>
            <person name="Hauser L."/>
            <person name="Markowitz V."/>
            <person name="Cheng J.-F."/>
            <person name="Hugenholtz P."/>
            <person name="Woyke T."/>
            <person name="Wu D."/>
            <person name="Pukall R."/>
            <person name="Steenblock K."/>
            <person name="Schneider S."/>
            <person name="Klenk H.-P."/>
            <person name="Eisen J.A."/>
        </authorList>
    </citation>
    <scope>NUCLEOTIDE SEQUENCE [LARGE SCALE GENOMIC DNA]</scope>
    <source>
        <strain evidence="8">DSM 14684 / CIP 108061 / JCM 11494 / NBRC 100937 / ID131577</strain>
    </source>
</reference>
<dbReference type="Gene3D" id="3.40.50.720">
    <property type="entry name" value="NAD(P)-binding Rossmann-like Domain"/>
    <property type="match status" value="1"/>
</dbReference>
<dbReference type="GO" id="GO:0008270">
    <property type="term" value="F:zinc ion binding"/>
    <property type="evidence" value="ECO:0007669"/>
    <property type="project" value="InterPro"/>
</dbReference>
<dbReference type="PROSITE" id="PS00059">
    <property type="entry name" value="ADH_ZINC"/>
    <property type="match status" value="1"/>
</dbReference>
<protein>
    <submittedName>
        <fullName evidence="7">Alcohol dehydrogenase GroES domain protein</fullName>
    </submittedName>
</protein>
<reference evidence="7 8" key="1">
    <citation type="journal article" date="2010" name="Stand. Genomic Sci.">
        <title>Complete genome sequence of Conexibacter woesei type strain (ID131577).</title>
        <authorList>
            <person name="Pukall R."/>
            <person name="Lapidus A."/>
            <person name="Glavina Del Rio T."/>
            <person name="Copeland A."/>
            <person name="Tice H."/>
            <person name="Cheng J.-F."/>
            <person name="Lucas S."/>
            <person name="Chen F."/>
            <person name="Nolan M."/>
            <person name="Bruce D."/>
            <person name="Goodwin L."/>
            <person name="Pitluck S."/>
            <person name="Mavromatis K."/>
            <person name="Ivanova N."/>
            <person name="Ovchinnikova G."/>
            <person name="Pati A."/>
            <person name="Chen A."/>
            <person name="Palaniappan K."/>
            <person name="Land M."/>
            <person name="Hauser L."/>
            <person name="Chang Y.-J."/>
            <person name="Jeffries C.D."/>
            <person name="Chain P."/>
            <person name="Meincke L."/>
            <person name="Sims D."/>
            <person name="Brettin T."/>
            <person name="Detter J.C."/>
            <person name="Rohde M."/>
            <person name="Goeker M."/>
            <person name="Bristow J."/>
            <person name="Eisen J.A."/>
            <person name="Markowitz V."/>
            <person name="Kyrpides N.C."/>
            <person name="Klenk H.-P."/>
            <person name="Hugenholtz P."/>
        </authorList>
    </citation>
    <scope>NUCLEOTIDE SEQUENCE [LARGE SCALE GENOMIC DNA]</scope>
    <source>
        <strain evidence="8">DSM 14684 / CIP 108061 / JCM 11494 / NBRC 100937 / ID131577</strain>
    </source>
</reference>
<keyword evidence="3 5" id="KW-0862">Zinc</keyword>
<dbReference type="SUPFAM" id="SSF50129">
    <property type="entry name" value="GroES-like"/>
    <property type="match status" value="1"/>
</dbReference>
<organism evidence="7 8">
    <name type="scientific">Conexibacter woesei (strain DSM 14684 / CCUG 47730 / CIP 108061 / JCM 11494 / NBRC 100937 / ID131577)</name>
    <dbReference type="NCBI Taxonomy" id="469383"/>
    <lineage>
        <taxon>Bacteria</taxon>
        <taxon>Bacillati</taxon>
        <taxon>Actinomycetota</taxon>
        <taxon>Thermoleophilia</taxon>
        <taxon>Solirubrobacterales</taxon>
        <taxon>Conexibacteraceae</taxon>
        <taxon>Conexibacter</taxon>
    </lineage>
</organism>
<evidence type="ECO:0000313" key="8">
    <source>
        <dbReference type="Proteomes" id="UP000008229"/>
    </source>
</evidence>
<dbReference type="Pfam" id="PF08240">
    <property type="entry name" value="ADH_N"/>
    <property type="match status" value="1"/>
</dbReference>
<accession>D3F4T8</accession>
<dbReference type="InterPro" id="IPR020843">
    <property type="entry name" value="ER"/>
</dbReference>
<name>D3F4T8_CONWI</name>
<dbReference type="InterPro" id="IPR013149">
    <property type="entry name" value="ADH-like_C"/>
</dbReference>
<dbReference type="SMART" id="SM00829">
    <property type="entry name" value="PKS_ER"/>
    <property type="match status" value="1"/>
</dbReference>
<keyword evidence="2 5" id="KW-0479">Metal-binding</keyword>
<dbReference type="Gene3D" id="3.90.180.10">
    <property type="entry name" value="Medium-chain alcohol dehydrogenases, catalytic domain"/>
    <property type="match status" value="1"/>
</dbReference>
<comment type="similarity">
    <text evidence="5">Belongs to the zinc-containing alcohol dehydrogenase family.</text>
</comment>
<dbReference type="InterPro" id="IPR002328">
    <property type="entry name" value="ADH_Zn_CS"/>
</dbReference>
<dbReference type="HOGENOM" id="CLU_026673_11_3_11"/>
<evidence type="ECO:0000256" key="2">
    <source>
        <dbReference type="ARBA" id="ARBA00022723"/>
    </source>
</evidence>
<evidence type="ECO:0000256" key="5">
    <source>
        <dbReference type="RuleBase" id="RU361277"/>
    </source>
</evidence>
<dbReference type="RefSeq" id="WP_012935596.1">
    <property type="nucleotide sequence ID" value="NC_013739.1"/>
</dbReference>
<dbReference type="InterPro" id="IPR011032">
    <property type="entry name" value="GroES-like_sf"/>
</dbReference>